<dbReference type="Proteomes" id="UP000824120">
    <property type="component" value="Chromosome 1"/>
</dbReference>
<comment type="caution">
    <text evidence="1">The sequence shown here is derived from an EMBL/GenBank/DDBJ whole genome shotgun (WGS) entry which is preliminary data.</text>
</comment>
<sequence length="199" mass="23309">MLQARDKIDQEIWWKPRGGHARYEDVHRIMEHDGWNMNVMTELLNKEVCDHVVNVMKTIKEEEPTGHYEHMGKGYSVKNIFSVMEDSVDCVTNVKPLIIALPIFIIWNFLKRRNITKYGGRMSKNIFQFLESYTPIISCKVVRWVCTHARITSAILMALISTRFNTVLRPFVAEVKTFKDSFNHCVQNDLLPLVMEKIH</sequence>
<reference evidence="1 2" key="1">
    <citation type="submission" date="2020-09" db="EMBL/GenBank/DDBJ databases">
        <title>De no assembly of potato wild relative species, Solanum commersonii.</title>
        <authorList>
            <person name="Cho K."/>
        </authorList>
    </citation>
    <scope>NUCLEOTIDE SEQUENCE [LARGE SCALE GENOMIC DNA]</scope>
    <source>
        <strain evidence="1">LZ3.2</strain>
        <tissue evidence="1">Leaf</tissue>
    </source>
</reference>
<proteinExistence type="predicted"/>
<name>A0A9J6B065_SOLCO</name>
<gene>
    <name evidence="1" type="ORF">H5410_001843</name>
</gene>
<evidence type="ECO:0000313" key="1">
    <source>
        <dbReference type="EMBL" id="KAG5630126.1"/>
    </source>
</evidence>
<organism evidence="1 2">
    <name type="scientific">Solanum commersonii</name>
    <name type="common">Commerson's wild potato</name>
    <name type="synonym">Commerson's nightshade</name>
    <dbReference type="NCBI Taxonomy" id="4109"/>
    <lineage>
        <taxon>Eukaryota</taxon>
        <taxon>Viridiplantae</taxon>
        <taxon>Streptophyta</taxon>
        <taxon>Embryophyta</taxon>
        <taxon>Tracheophyta</taxon>
        <taxon>Spermatophyta</taxon>
        <taxon>Magnoliopsida</taxon>
        <taxon>eudicotyledons</taxon>
        <taxon>Gunneridae</taxon>
        <taxon>Pentapetalae</taxon>
        <taxon>asterids</taxon>
        <taxon>lamiids</taxon>
        <taxon>Solanales</taxon>
        <taxon>Solanaceae</taxon>
        <taxon>Solanoideae</taxon>
        <taxon>Solaneae</taxon>
        <taxon>Solanum</taxon>
    </lineage>
</organism>
<keyword evidence="2" id="KW-1185">Reference proteome</keyword>
<evidence type="ECO:0000313" key="2">
    <source>
        <dbReference type="Proteomes" id="UP000824120"/>
    </source>
</evidence>
<accession>A0A9J6B065</accession>
<dbReference type="AlphaFoldDB" id="A0A9J6B065"/>
<dbReference type="EMBL" id="JACXVP010000001">
    <property type="protein sequence ID" value="KAG5630126.1"/>
    <property type="molecule type" value="Genomic_DNA"/>
</dbReference>
<protein>
    <submittedName>
        <fullName evidence="1">Uncharacterized protein</fullName>
    </submittedName>
</protein>